<dbReference type="InParanoid" id="A0A482XUI2"/>
<dbReference type="AlphaFoldDB" id="A0A482XUI2"/>
<dbReference type="Proteomes" id="UP000291343">
    <property type="component" value="Unassembled WGS sequence"/>
</dbReference>
<comment type="caution">
    <text evidence="2">The sequence shown here is derived from an EMBL/GenBank/DDBJ whole genome shotgun (WGS) entry which is preliminary data.</text>
</comment>
<feature type="region of interest" description="Disordered" evidence="1">
    <location>
        <begin position="1"/>
        <end position="56"/>
    </location>
</feature>
<feature type="compositionally biased region" description="Polar residues" evidence="1">
    <location>
        <begin position="7"/>
        <end position="17"/>
    </location>
</feature>
<evidence type="ECO:0000313" key="3">
    <source>
        <dbReference type="Proteomes" id="UP000291343"/>
    </source>
</evidence>
<keyword evidence="3" id="KW-1185">Reference proteome</keyword>
<accession>A0A482XUI2</accession>
<reference evidence="2 3" key="1">
    <citation type="journal article" date="2017" name="Gigascience">
        <title>Genome sequence of the small brown planthopper, Laodelphax striatellus.</title>
        <authorList>
            <person name="Zhu J."/>
            <person name="Jiang F."/>
            <person name="Wang X."/>
            <person name="Yang P."/>
            <person name="Bao Y."/>
            <person name="Zhao W."/>
            <person name="Wang W."/>
            <person name="Lu H."/>
            <person name="Wang Q."/>
            <person name="Cui N."/>
            <person name="Li J."/>
            <person name="Chen X."/>
            <person name="Luo L."/>
            <person name="Yu J."/>
            <person name="Kang L."/>
            <person name="Cui F."/>
        </authorList>
    </citation>
    <scope>NUCLEOTIDE SEQUENCE [LARGE SCALE GENOMIC DNA]</scope>
    <source>
        <strain evidence="2">Lst14</strain>
    </source>
</reference>
<feature type="compositionally biased region" description="Low complexity" evidence="1">
    <location>
        <begin position="18"/>
        <end position="29"/>
    </location>
</feature>
<protein>
    <submittedName>
        <fullName evidence="2">Uncharacterized protein</fullName>
    </submittedName>
</protein>
<name>A0A482XUI2_LAOST</name>
<dbReference type="EMBL" id="QKKF02000631">
    <property type="protein sequence ID" value="RZF48998.1"/>
    <property type="molecule type" value="Genomic_DNA"/>
</dbReference>
<sequence>MLPGMQLKTTNKLSKANSVSSGAVKRSSSIETSVEPRSRPRPGSFNAVNKPALKDPGLGLERGSTLVSILLLLFTAPLDTELAFDSLRDIGFDLKALGFDSSSSSSSSLSRSNSVTNQMSAIMLPPSPHLSSSPIGFNLPADMFAHAPHKVPLHAPPQPTTTAFNAHPPGFKFTKVVGDQSRSSLSTQGAGSAFNGTPMLQDTCGSSAASGLDVLKVVEKRDNSNLIDLTLFDNGDMMPPRGGGGGGERGVRVSLLEAFDPLLISAGGQAAAAGGSGCSKVARSEEDVTLI</sequence>
<proteinExistence type="predicted"/>
<organism evidence="2 3">
    <name type="scientific">Laodelphax striatellus</name>
    <name type="common">Small brown planthopper</name>
    <name type="synonym">Delphax striatella</name>
    <dbReference type="NCBI Taxonomy" id="195883"/>
    <lineage>
        <taxon>Eukaryota</taxon>
        <taxon>Metazoa</taxon>
        <taxon>Ecdysozoa</taxon>
        <taxon>Arthropoda</taxon>
        <taxon>Hexapoda</taxon>
        <taxon>Insecta</taxon>
        <taxon>Pterygota</taxon>
        <taxon>Neoptera</taxon>
        <taxon>Paraneoptera</taxon>
        <taxon>Hemiptera</taxon>
        <taxon>Auchenorrhyncha</taxon>
        <taxon>Fulgoroidea</taxon>
        <taxon>Delphacidae</taxon>
        <taxon>Criomorphinae</taxon>
        <taxon>Laodelphax</taxon>
    </lineage>
</organism>
<evidence type="ECO:0000313" key="2">
    <source>
        <dbReference type="EMBL" id="RZF48998.1"/>
    </source>
</evidence>
<gene>
    <name evidence="2" type="ORF">LSTR_LSTR014158</name>
</gene>
<evidence type="ECO:0000256" key="1">
    <source>
        <dbReference type="SAM" id="MobiDB-lite"/>
    </source>
</evidence>